<name>A0A0F9E8D4_9ZZZZ</name>
<gene>
    <name evidence="1" type="ORF">LCGC14_2456660</name>
</gene>
<reference evidence="1" key="1">
    <citation type="journal article" date="2015" name="Nature">
        <title>Complex archaea that bridge the gap between prokaryotes and eukaryotes.</title>
        <authorList>
            <person name="Spang A."/>
            <person name="Saw J.H."/>
            <person name="Jorgensen S.L."/>
            <person name="Zaremba-Niedzwiedzka K."/>
            <person name="Martijn J."/>
            <person name="Lind A.E."/>
            <person name="van Eijk R."/>
            <person name="Schleper C."/>
            <person name="Guy L."/>
            <person name="Ettema T.J."/>
        </authorList>
    </citation>
    <scope>NUCLEOTIDE SEQUENCE</scope>
</reference>
<dbReference type="EMBL" id="LAZR01038143">
    <property type="protein sequence ID" value="KKL20318.1"/>
    <property type="molecule type" value="Genomic_DNA"/>
</dbReference>
<organism evidence="1">
    <name type="scientific">marine sediment metagenome</name>
    <dbReference type="NCBI Taxonomy" id="412755"/>
    <lineage>
        <taxon>unclassified sequences</taxon>
        <taxon>metagenomes</taxon>
        <taxon>ecological metagenomes</taxon>
    </lineage>
</organism>
<sequence>MNPRAVGILRALAFFTHDKAHGYRLRARTRDKEVADDLLLALGGNVSSFKGEHTWELSSRTRIQTLYDDIADQLTRRQRRQWLQATGVMSKVKGVCSACQASPGEEHDPECYTLDPEFA</sequence>
<accession>A0A0F9E8D4</accession>
<evidence type="ECO:0000313" key="1">
    <source>
        <dbReference type="EMBL" id="KKL20318.1"/>
    </source>
</evidence>
<protein>
    <submittedName>
        <fullName evidence="1">Uncharacterized protein</fullName>
    </submittedName>
</protein>
<proteinExistence type="predicted"/>
<comment type="caution">
    <text evidence="1">The sequence shown here is derived from an EMBL/GenBank/DDBJ whole genome shotgun (WGS) entry which is preliminary data.</text>
</comment>
<dbReference type="AlphaFoldDB" id="A0A0F9E8D4"/>